<evidence type="ECO:0000313" key="5">
    <source>
        <dbReference type="Proteomes" id="UP000218263"/>
    </source>
</evidence>
<proteinExistence type="predicted"/>
<protein>
    <recommendedName>
        <fullName evidence="2">histidine kinase</fullName>
        <ecNumber evidence="2">2.7.13.3</ecNumber>
    </recommendedName>
</protein>
<keyword evidence="3" id="KW-0597">Phosphoprotein</keyword>
<evidence type="ECO:0000313" key="4">
    <source>
        <dbReference type="EMBL" id="BAU54805.1"/>
    </source>
</evidence>
<dbReference type="EC" id="2.7.13.3" evidence="2"/>
<dbReference type="SUPFAM" id="SSF55874">
    <property type="entry name" value="ATPase domain of HSP90 chaperone/DNA topoisomerase II/histidine kinase"/>
    <property type="match status" value="1"/>
</dbReference>
<dbReference type="Gene3D" id="1.10.287.130">
    <property type="match status" value="1"/>
</dbReference>
<dbReference type="InterPro" id="IPR004358">
    <property type="entry name" value="Sig_transdc_His_kin-like_C"/>
</dbReference>
<evidence type="ECO:0000256" key="3">
    <source>
        <dbReference type="ARBA" id="ARBA00022553"/>
    </source>
</evidence>
<evidence type="ECO:0000256" key="1">
    <source>
        <dbReference type="ARBA" id="ARBA00000085"/>
    </source>
</evidence>
<organism evidence="4 5">
    <name type="scientific">Mucilaginibacter gotjawali</name>
    <dbReference type="NCBI Taxonomy" id="1550579"/>
    <lineage>
        <taxon>Bacteria</taxon>
        <taxon>Pseudomonadati</taxon>
        <taxon>Bacteroidota</taxon>
        <taxon>Sphingobacteriia</taxon>
        <taxon>Sphingobacteriales</taxon>
        <taxon>Sphingobacteriaceae</taxon>
        <taxon>Mucilaginibacter</taxon>
    </lineage>
</organism>
<dbReference type="PANTHER" id="PTHR43065:SF42">
    <property type="entry name" value="TWO-COMPONENT SENSOR PPRA"/>
    <property type="match status" value="1"/>
</dbReference>
<dbReference type="InterPro" id="IPR036890">
    <property type="entry name" value="HATPase_C_sf"/>
</dbReference>
<dbReference type="InterPro" id="IPR011623">
    <property type="entry name" value="7TMR_DISM_rcpt_extracell_dom1"/>
</dbReference>
<sequence length="709" mass="79076">MKLYKIWLLSAVLLLANGNLSFAQTAGKHIFQLSKLSAVDTVLNGWLFKTGDKPQYALPAYNDDEWTQFDPGAELYTFKYPGQTCWLRLHLNIDTALQTNEFALMANQNVASQVYVDGKLFKSYGTVSASPVAYNPLNYPENIQLSAGPHVIAVKFILPGEYMHLHTTVYSSNILIFSINKYTNAIKNYQEEEVQIDRVNGENLWLMGIFFILTITHIILYLYHRSQKAHLYYSGITFVLLCDTWLNVTLQTQHSLVAAYWLNNLGNLTFAGFIFLPLTIYAIFGYRNRVVLKLILAISCICLLTMFFNNEYEAILFFYFIPICNAIECIRVAILARKNKQRGAIFIITGSSLFLVLLGLQNSVPGFAGEVLFVLTLLSLPIGMTIFLAIQTAMTYSALEINLAEVQALSDKNLQYQLEKQQLLADQNETLERQVAERTAELSTTLDNLKATQQQLIQAEKMASLGELTAGIAHEIQNPLNFVNNFSEVSIELLDELKQEAETGNKEEVIAIAGDLTQNLEKINHHGRRADAIVKGMLQHSQSGSGTKEPTNINTLSNEYLRLSYHGLRSKDKSFNAETITHFDEELPLIKVVPQDIGRVLLNIFNNAFYAVNKKQKTAGEGYKAEVSVTTCLENGQLNIWVKDNGVGIPAGIKGKIMQPFFTTKPTGEGTGLGLSLTYDIVVNGHGGSITVNSVEGEGSEFIIQLPIV</sequence>
<dbReference type="SUPFAM" id="SSF47384">
    <property type="entry name" value="Homodimeric domain of signal transducing histidine kinase"/>
    <property type="match status" value="1"/>
</dbReference>
<dbReference type="Proteomes" id="UP000218263">
    <property type="component" value="Chromosome"/>
</dbReference>
<dbReference type="EMBL" id="AP017313">
    <property type="protein sequence ID" value="BAU54805.1"/>
    <property type="molecule type" value="Genomic_DNA"/>
</dbReference>
<reference evidence="4 5" key="1">
    <citation type="submission" date="2015-12" db="EMBL/GenBank/DDBJ databases">
        <title>Genome sequence of Mucilaginibacter gotjawali.</title>
        <authorList>
            <person name="Lee J.S."/>
            <person name="Lee K.C."/>
            <person name="Kim K.K."/>
            <person name="Lee B.W."/>
        </authorList>
    </citation>
    <scope>NUCLEOTIDE SEQUENCE [LARGE SCALE GENOMIC DNA]</scope>
    <source>
        <strain evidence="4 5">SA3-7</strain>
    </source>
</reference>
<comment type="catalytic activity">
    <reaction evidence="1">
        <text>ATP + protein L-histidine = ADP + protein N-phospho-L-histidine.</text>
        <dbReference type="EC" id="2.7.13.3"/>
    </reaction>
</comment>
<dbReference type="InterPro" id="IPR036097">
    <property type="entry name" value="HisK_dim/P_sf"/>
</dbReference>
<dbReference type="SMART" id="SM00388">
    <property type="entry name" value="HisKA"/>
    <property type="match status" value="1"/>
</dbReference>
<dbReference type="InterPro" id="IPR005467">
    <property type="entry name" value="His_kinase_dom"/>
</dbReference>
<dbReference type="Pfam" id="PF02518">
    <property type="entry name" value="HATPase_c"/>
    <property type="match status" value="1"/>
</dbReference>
<dbReference type="SMART" id="SM00387">
    <property type="entry name" value="HATPase_c"/>
    <property type="match status" value="1"/>
</dbReference>
<gene>
    <name evidence="4" type="primary">zraS_4</name>
    <name evidence="4" type="ORF">MgSA37_02983</name>
</gene>
<dbReference type="CDD" id="cd00082">
    <property type="entry name" value="HisKA"/>
    <property type="match status" value="1"/>
</dbReference>
<keyword evidence="4" id="KW-0808">Transferase</keyword>
<dbReference type="AlphaFoldDB" id="A0A110B336"/>
<dbReference type="InterPro" id="IPR003594">
    <property type="entry name" value="HATPase_dom"/>
</dbReference>
<dbReference type="PANTHER" id="PTHR43065">
    <property type="entry name" value="SENSOR HISTIDINE KINASE"/>
    <property type="match status" value="1"/>
</dbReference>
<dbReference type="InterPro" id="IPR003661">
    <property type="entry name" value="HisK_dim/P_dom"/>
</dbReference>
<dbReference type="PROSITE" id="PS50109">
    <property type="entry name" value="HIS_KIN"/>
    <property type="match status" value="1"/>
</dbReference>
<dbReference type="RefSeq" id="WP_096352881.1">
    <property type="nucleotide sequence ID" value="NZ_AP017313.1"/>
</dbReference>
<dbReference type="KEGG" id="mgot:MgSA37_02983"/>
<dbReference type="GO" id="GO:0000155">
    <property type="term" value="F:phosphorelay sensor kinase activity"/>
    <property type="evidence" value="ECO:0007669"/>
    <property type="project" value="InterPro"/>
</dbReference>
<dbReference type="InterPro" id="IPR008979">
    <property type="entry name" value="Galactose-bd-like_sf"/>
</dbReference>
<dbReference type="OrthoDB" id="9806995at2"/>
<dbReference type="Gene3D" id="3.30.565.10">
    <property type="entry name" value="Histidine kinase-like ATPase, C-terminal domain"/>
    <property type="match status" value="1"/>
</dbReference>
<dbReference type="PRINTS" id="PR00344">
    <property type="entry name" value="BCTRLSENSOR"/>
</dbReference>
<dbReference type="SUPFAM" id="SSF49785">
    <property type="entry name" value="Galactose-binding domain-like"/>
    <property type="match status" value="1"/>
</dbReference>
<dbReference type="Pfam" id="PF07695">
    <property type="entry name" value="7TMR-DISM_7TM"/>
    <property type="match status" value="1"/>
</dbReference>
<evidence type="ECO:0000256" key="2">
    <source>
        <dbReference type="ARBA" id="ARBA00012438"/>
    </source>
</evidence>
<keyword evidence="5" id="KW-1185">Reference proteome</keyword>
<name>A0A110B336_9SPHI</name>
<accession>A0A110B336</accession>